<dbReference type="EMBL" id="CM055103">
    <property type="protein sequence ID" value="KAJ7534944.1"/>
    <property type="molecule type" value="Genomic_DNA"/>
</dbReference>
<organism evidence="1 2">
    <name type="scientific">Diphasiastrum complanatum</name>
    <name type="common">Issler's clubmoss</name>
    <name type="synonym">Lycopodium complanatum</name>
    <dbReference type="NCBI Taxonomy" id="34168"/>
    <lineage>
        <taxon>Eukaryota</taxon>
        <taxon>Viridiplantae</taxon>
        <taxon>Streptophyta</taxon>
        <taxon>Embryophyta</taxon>
        <taxon>Tracheophyta</taxon>
        <taxon>Lycopodiopsida</taxon>
        <taxon>Lycopodiales</taxon>
        <taxon>Lycopodiaceae</taxon>
        <taxon>Lycopodioideae</taxon>
        <taxon>Diphasiastrum</taxon>
    </lineage>
</organism>
<keyword evidence="2" id="KW-1185">Reference proteome</keyword>
<gene>
    <name evidence="1" type="ORF">O6H91_12G011300</name>
</gene>
<sequence>MFPNSDGNVTAAAISADGLNLVIGTDGINNSQLCKNDTPSGSPSRNRQKFQDSVCNSQITLTAINNEAVNVDKKQTEERTSGRSDFSVILDFSPSVILLDLYSLKILHRFKLQLAQSVTAIALIKIIPTS</sequence>
<accession>A0ACC2BYU0</accession>
<name>A0ACC2BYU0_DIPCM</name>
<dbReference type="Proteomes" id="UP001162992">
    <property type="component" value="Chromosome 12"/>
</dbReference>
<reference evidence="2" key="1">
    <citation type="journal article" date="2024" name="Proc. Natl. Acad. Sci. U.S.A.">
        <title>Extraordinary preservation of gene collinearity over three hundred million years revealed in homosporous lycophytes.</title>
        <authorList>
            <person name="Li C."/>
            <person name="Wickell D."/>
            <person name="Kuo L.Y."/>
            <person name="Chen X."/>
            <person name="Nie B."/>
            <person name="Liao X."/>
            <person name="Peng D."/>
            <person name="Ji J."/>
            <person name="Jenkins J."/>
            <person name="Williams M."/>
            <person name="Shu S."/>
            <person name="Plott C."/>
            <person name="Barry K."/>
            <person name="Rajasekar S."/>
            <person name="Grimwood J."/>
            <person name="Han X."/>
            <person name="Sun S."/>
            <person name="Hou Z."/>
            <person name="He W."/>
            <person name="Dai G."/>
            <person name="Sun C."/>
            <person name="Schmutz J."/>
            <person name="Leebens-Mack J.H."/>
            <person name="Li F.W."/>
            <person name="Wang L."/>
        </authorList>
    </citation>
    <scope>NUCLEOTIDE SEQUENCE [LARGE SCALE GENOMIC DNA]</scope>
    <source>
        <strain evidence="2">cv. PW_Plant_1</strain>
    </source>
</reference>
<proteinExistence type="predicted"/>
<comment type="caution">
    <text evidence="1">The sequence shown here is derived from an EMBL/GenBank/DDBJ whole genome shotgun (WGS) entry which is preliminary data.</text>
</comment>
<protein>
    <submittedName>
        <fullName evidence="1">Uncharacterized protein</fullName>
    </submittedName>
</protein>
<evidence type="ECO:0000313" key="1">
    <source>
        <dbReference type="EMBL" id="KAJ7534944.1"/>
    </source>
</evidence>
<evidence type="ECO:0000313" key="2">
    <source>
        <dbReference type="Proteomes" id="UP001162992"/>
    </source>
</evidence>